<dbReference type="AlphaFoldDB" id="A0A8J3I665"/>
<dbReference type="InterPro" id="IPR003594">
    <property type="entry name" value="HATPase_dom"/>
</dbReference>
<comment type="catalytic activity">
    <reaction evidence="1">
        <text>ATP + protein L-histidine = ADP + protein N-phospho-L-histidine.</text>
        <dbReference type="EC" id="2.7.13.3"/>
    </reaction>
</comment>
<dbReference type="SUPFAM" id="SSF55874">
    <property type="entry name" value="ATPase domain of HSP90 chaperone/DNA topoisomerase II/histidine kinase"/>
    <property type="match status" value="1"/>
</dbReference>
<evidence type="ECO:0000256" key="5">
    <source>
        <dbReference type="ARBA" id="ARBA00022777"/>
    </source>
</evidence>
<dbReference type="PANTHER" id="PTHR45453">
    <property type="entry name" value="PHOSPHATE REGULON SENSOR PROTEIN PHOR"/>
    <property type="match status" value="1"/>
</dbReference>
<feature type="compositionally biased region" description="Basic and acidic residues" evidence="7">
    <location>
        <begin position="148"/>
        <end position="161"/>
    </location>
</feature>
<dbReference type="EMBL" id="BNJF01000003">
    <property type="protein sequence ID" value="GHO47828.1"/>
    <property type="molecule type" value="Genomic_DNA"/>
</dbReference>
<dbReference type="InterPro" id="IPR004358">
    <property type="entry name" value="Sig_transdc_His_kin-like_C"/>
</dbReference>
<dbReference type="Gene3D" id="3.30.565.10">
    <property type="entry name" value="Histidine kinase-like ATPase, C-terminal domain"/>
    <property type="match status" value="1"/>
</dbReference>
<keyword evidence="10" id="KW-1185">Reference proteome</keyword>
<gene>
    <name evidence="9" type="ORF">KSX_59910</name>
</gene>
<evidence type="ECO:0000313" key="9">
    <source>
        <dbReference type="EMBL" id="GHO47828.1"/>
    </source>
</evidence>
<dbReference type="PRINTS" id="PR00344">
    <property type="entry name" value="BCTRLSENSOR"/>
</dbReference>
<evidence type="ECO:0000256" key="2">
    <source>
        <dbReference type="ARBA" id="ARBA00012438"/>
    </source>
</evidence>
<dbReference type="GO" id="GO:0016036">
    <property type="term" value="P:cellular response to phosphate starvation"/>
    <property type="evidence" value="ECO:0007669"/>
    <property type="project" value="TreeGrafter"/>
</dbReference>
<evidence type="ECO:0000256" key="7">
    <source>
        <dbReference type="SAM" id="MobiDB-lite"/>
    </source>
</evidence>
<dbReference type="GO" id="GO:0000155">
    <property type="term" value="F:phosphorelay sensor kinase activity"/>
    <property type="evidence" value="ECO:0007669"/>
    <property type="project" value="TreeGrafter"/>
</dbReference>
<dbReference type="Proteomes" id="UP000612362">
    <property type="component" value="Unassembled WGS sequence"/>
</dbReference>
<dbReference type="PROSITE" id="PS50109">
    <property type="entry name" value="HIS_KIN"/>
    <property type="match status" value="1"/>
</dbReference>
<evidence type="ECO:0000256" key="4">
    <source>
        <dbReference type="ARBA" id="ARBA00022679"/>
    </source>
</evidence>
<dbReference type="SMART" id="SM00387">
    <property type="entry name" value="HATPase_c"/>
    <property type="match status" value="1"/>
</dbReference>
<sequence>MVGLCREVISYFDTLTNHEIVLIYSSDQIIIQIDEDRLYQVLFNLISNALQYSPAHTTVRVEVCTKKEEVLLAVHNDGSFIAPEQQEQLFEPFYRGDHVWHSAITGWGLGLTISKYMVEQQGGRIWVESSEQQGTTFWVALPSGSDGKQGKETLAQERNTS</sequence>
<dbReference type="Pfam" id="PF02518">
    <property type="entry name" value="HATPase_c"/>
    <property type="match status" value="1"/>
</dbReference>
<protein>
    <recommendedName>
        <fullName evidence="2">histidine kinase</fullName>
        <ecNumber evidence="2">2.7.13.3</ecNumber>
    </recommendedName>
</protein>
<dbReference type="GO" id="GO:0004721">
    <property type="term" value="F:phosphoprotein phosphatase activity"/>
    <property type="evidence" value="ECO:0007669"/>
    <property type="project" value="TreeGrafter"/>
</dbReference>
<reference evidence="9" key="1">
    <citation type="submission" date="2020-10" db="EMBL/GenBank/DDBJ databases">
        <title>Taxonomic study of unclassified bacteria belonging to the class Ktedonobacteria.</title>
        <authorList>
            <person name="Yabe S."/>
            <person name="Wang C.M."/>
            <person name="Zheng Y."/>
            <person name="Sakai Y."/>
            <person name="Cavaletti L."/>
            <person name="Monciardini P."/>
            <person name="Donadio S."/>
        </authorList>
    </citation>
    <scope>NUCLEOTIDE SEQUENCE</scope>
    <source>
        <strain evidence="9">SOSP1-1</strain>
    </source>
</reference>
<dbReference type="RefSeq" id="WP_220197061.1">
    <property type="nucleotide sequence ID" value="NZ_BNJF01000003.1"/>
</dbReference>
<dbReference type="InterPro" id="IPR036890">
    <property type="entry name" value="HATPase_C_sf"/>
</dbReference>
<accession>A0A8J3I665</accession>
<dbReference type="InterPro" id="IPR050351">
    <property type="entry name" value="BphY/WalK/GraS-like"/>
</dbReference>
<feature type="region of interest" description="Disordered" evidence="7">
    <location>
        <begin position="141"/>
        <end position="161"/>
    </location>
</feature>
<keyword evidence="3" id="KW-0597">Phosphoprotein</keyword>
<evidence type="ECO:0000256" key="1">
    <source>
        <dbReference type="ARBA" id="ARBA00000085"/>
    </source>
</evidence>
<proteinExistence type="predicted"/>
<dbReference type="CDD" id="cd00075">
    <property type="entry name" value="HATPase"/>
    <property type="match status" value="1"/>
</dbReference>
<keyword evidence="6" id="KW-0902">Two-component regulatory system</keyword>
<evidence type="ECO:0000256" key="3">
    <source>
        <dbReference type="ARBA" id="ARBA00022553"/>
    </source>
</evidence>
<evidence type="ECO:0000313" key="10">
    <source>
        <dbReference type="Proteomes" id="UP000612362"/>
    </source>
</evidence>
<evidence type="ECO:0000259" key="8">
    <source>
        <dbReference type="PROSITE" id="PS50109"/>
    </source>
</evidence>
<dbReference type="InterPro" id="IPR005467">
    <property type="entry name" value="His_kinase_dom"/>
</dbReference>
<dbReference type="PANTHER" id="PTHR45453:SF1">
    <property type="entry name" value="PHOSPHATE REGULON SENSOR PROTEIN PHOR"/>
    <property type="match status" value="1"/>
</dbReference>
<organism evidence="9 10">
    <name type="scientific">Ktedonospora formicarum</name>
    <dbReference type="NCBI Taxonomy" id="2778364"/>
    <lineage>
        <taxon>Bacteria</taxon>
        <taxon>Bacillati</taxon>
        <taxon>Chloroflexota</taxon>
        <taxon>Ktedonobacteria</taxon>
        <taxon>Ktedonobacterales</taxon>
        <taxon>Ktedonobacteraceae</taxon>
        <taxon>Ktedonospora</taxon>
    </lineage>
</organism>
<keyword evidence="4" id="KW-0808">Transferase</keyword>
<keyword evidence="5" id="KW-0418">Kinase</keyword>
<name>A0A8J3I665_9CHLR</name>
<dbReference type="FunFam" id="3.30.565.10:FF:000006">
    <property type="entry name" value="Sensor histidine kinase WalK"/>
    <property type="match status" value="1"/>
</dbReference>
<dbReference type="EC" id="2.7.13.3" evidence="2"/>
<evidence type="ECO:0000256" key="6">
    <source>
        <dbReference type="ARBA" id="ARBA00023012"/>
    </source>
</evidence>
<dbReference type="GO" id="GO:0005886">
    <property type="term" value="C:plasma membrane"/>
    <property type="evidence" value="ECO:0007669"/>
    <property type="project" value="TreeGrafter"/>
</dbReference>
<comment type="caution">
    <text evidence="9">The sequence shown here is derived from an EMBL/GenBank/DDBJ whole genome shotgun (WGS) entry which is preliminary data.</text>
</comment>
<feature type="domain" description="Histidine kinase" evidence="8">
    <location>
        <begin position="1"/>
        <end position="145"/>
    </location>
</feature>